<protein>
    <submittedName>
        <fullName evidence="1">Uncharacterized protein</fullName>
    </submittedName>
</protein>
<evidence type="ECO:0000313" key="1">
    <source>
        <dbReference type="EMBL" id="KAF9647920.1"/>
    </source>
</evidence>
<dbReference type="Proteomes" id="UP000886501">
    <property type="component" value="Unassembled WGS sequence"/>
</dbReference>
<organism evidence="1 2">
    <name type="scientific">Thelephora ganbajun</name>
    <name type="common">Ganba fungus</name>
    <dbReference type="NCBI Taxonomy" id="370292"/>
    <lineage>
        <taxon>Eukaryota</taxon>
        <taxon>Fungi</taxon>
        <taxon>Dikarya</taxon>
        <taxon>Basidiomycota</taxon>
        <taxon>Agaricomycotina</taxon>
        <taxon>Agaricomycetes</taxon>
        <taxon>Thelephorales</taxon>
        <taxon>Thelephoraceae</taxon>
        <taxon>Thelephora</taxon>
    </lineage>
</organism>
<proteinExistence type="predicted"/>
<accession>A0ACB6ZDU4</accession>
<evidence type="ECO:0000313" key="2">
    <source>
        <dbReference type="Proteomes" id="UP000886501"/>
    </source>
</evidence>
<comment type="caution">
    <text evidence="1">The sequence shown here is derived from an EMBL/GenBank/DDBJ whole genome shotgun (WGS) entry which is preliminary data.</text>
</comment>
<dbReference type="EMBL" id="MU118023">
    <property type="protein sequence ID" value="KAF9647920.1"/>
    <property type="molecule type" value="Genomic_DNA"/>
</dbReference>
<keyword evidence="2" id="KW-1185">Reference proteome</keyword>
<gene>
    <name evidence="1" type="ORF">BDM02DRAFT_3116226</name>
</gene>
<reference evidence="1" key="1">
    <citation type="submission" date="2019-10" db="EMBL/GenBank/DDBJ databases">
        <authorList>
            <consortium name="DOE Joint Genome Institute"/>
            <person name="Kuo A."/>
            <person name="Miyauchi S."/>
            <person name="Kiss E."/>
            <person name="Drula E."/>
            <person name="Kohler A."/>
            <person name="Sanchez-Garcia M."/>
            <person name="Andreopoulos B."/>
            <person name="Barry K.W."/>
            <person name="Bonito G."/>
            <person name="Buee M."/>
            <person name="Carver A."/>
            <person name="Chen C."/>
            <person name="Cichocki N."/>
            <person name="Clum A."/>
            <person name="Culley D."/>
            <person name="Crous P.W."/>
            <person name="Fauchery L."/>
            <person name="Girlanda M."/>
            <person name="Hayes R."/>
            <person name="Keri Z."/>
            <person name="Labutti K."/>
            <person name="Lipzen A."/>
            <person name="Lombard V."/>
            <person name="Magnuson J."/>
            <person name="Maillard F."/>
            <person name="Morin E."/>
            <person name="Murat C."/>
            <person name="Nolan M."/>
            <person name="Ohm R."/>
            <person name="Pangilinan J."/>
            <person name="Pereira M."/>
            <person name="Perotto S."/>
            <person name="Peter M."/>
            <person name="Riley R."/>
            <person name="Sitrit Y."/>
            <person name="Stielow B."/>
            <person name="Szollosi G."/>
            <person name="Zifcakova L."/>
            <person name="Stursova M."/>
            <person name="Spatafora J.W."/>
            <person name="Tedersoo L."/>
            <person name="Vaario L.-M."/>
            <person name="Yamada A."/>
            <person name="Yan M."/>
            <person name="Wang P."/>
            <person name="Xu J."/>
            <person name="Bruns T."/>
            <person name="Baldrian P."/>
            <person name="Vilgalys R."/>
            <person name="Henrissat B."/>
            <person name="Grigoriev I.V."/>
            <person name="Hibbett D."/>
            <person name="Nagy L.G."/>
            <person name="Martin F.M."/>
        </authorList>
    </citation>
    <scope>NUCLEOTIDE SEQUENCE</scope>
    <source>
        <strain evidence="1">P2</strain>
    </source>
</reference>
<sequence>MNNSQPAGELDPRLDLPGIIDPRHLSQLGMDLPQELLDEVLNHLPLDDKYDELPLRNCSLVAKSWVQPGRRRLFETHEIREKIYRSWLDNIPPTGDGLLQHVHLLPNITGTRMLRITLQSEHHVDVFQYYFLALHH</sequence>
<name>A0ACB6ZDU4_THEGA</name>
<reference evidence="1" key="2">
    <citation type="journal article" date="2020" name="Nat. Commun.">
        <title>Large-scale genome sequencing of mycorrhizal fungi provides insights into the early evolution of symbiotic traits.</title>
        <authorList>
            <person name="Miyauchi S."/>
            <person name="Kiss E."/>
            <person name="Kuo A."/>
            <person name="Drula E."/>
            <person name="Kohler A."/>
            <person name="Sanchez-Garcia M."/>
            <person name="Morin E."/>
            <person name="Andreopoulos B."/>
            <person name="Barry K.W."/>
            <person name="Bonito G."/>
            <person name="Buee M."/>
            <person name="Carver A."/>
            <person name="Chen C."/>
            <person name="Cichocki N."/>
            <person name="Clum A."/>
            <person name="Culley D."/>
            <person name="Crous P.W."/>
            <person name="Fauchery L."/>
            <person name="Girlanda M."/>
            <person name="Hayes R.D."/>
            <person name="Keri Z."/>
            <person name="LaButti K."/>
            <person name="Lipzen A."/>
            <person name="Lombard V."/>
            <person name="Magnuson J."/>
            <person name="Maillard F."/>
            <person name="Murat C."/>
            <person name="Nolan M."/>
            <person name="Ohm R.A."/>
            <person name="Pangilinan J."/>
            <person name="Pereira M.F."/>
            <person name="Perotto S."/>
            <person name="Peter M."/>
            <person name="Pfister S."/>
            <person name="Riley R."/>
            <person name="Sitrit Y."/>
            <person name="Stielow J.B."/>
            <person name="Szollosi G."/>
            <person name="Zifcakova L."/>
            <person name="Stursova M."/>
            <person name="Spatafora J.W."/>
            <person name="Tedersoo L."/>
            <person name="Vaario L.M."/>
            <person name="Yamada A."/>
            <person name="Yan M."/>
            <person name="Wang P."/>
            <person name="Xu J."/>
            <person name="Bruns T."/>
            <person name="Baldrian P."/>
            <person name="Vilgalys R."/>
            <person name="Dunand C."/>
            <person name="Henrissat B."/>
            <person name="Grigoriev I.V."/>
            <person name="Hibbett D."/>
            <person name="Nagy L.G."/>
            <person name="Martin F.M."/>
        </authorList>
    </citation>
    <scope>NUCLEOTIDE SEQUENCE</scope>
    <source>
        <strain evidence="1">P2</strain>
    </source>
</reference>